<reference evidence="1 2" key="1">
    <citation type="submission" date="2016-11" db="EMBL/GenBank/DDBJ databases">
        <authorList>
            <person name="Jaros S."/>
            <person name="Januszkiewicz K."/>
            <person name="Wedrychowicz H."/>
        </authorList>
    </citation>
    <scope>NUCLEOTIDE SEQUENCE [LARGE SCALE GENOMIC DNA]</scope>
    <source>
        <strain evidence="1 2">GAS138</strain>
    </source>
</reference>
<evidence type="ECO:0008006" key="3">
    <source>
        <dbReference type="Google" id="ProtNLM"/>
    </source>
</evidence>
<dbReference type="AlphaFoldDB" id="A0A1M5J5K1"/>
<gene>
    <name evidence="1" type="ORF">SAMN05443248_1272</name>
</gene>
<proteinExistence type="predicted"/>
<sequence length="67" mass="7296">MTNRSDIPVSRRLACSVCGTEFACNPAGPCWCAEETARLPMPVAGEDCLCRDCLRKMAGQTHTPPNR</sequence>
<evidence type="ECO:0000313" key="2">
    <source>
        <dbReference type="Proteomes" id="UP000189796"/>
    </source>
</evidence>
<name>A0A1M5J5K1_9BRAD</name>
<evidence type="ECO:0000313" key="1">
    <source>
        <dbReference type="EMBL" id="SHG35877.1"/>
    </source>
</evidence>
<dbReference type="RefSeq" id="WP_079600483.1">
    <property type="nucleotide sequence ID" value="NZ_LT670817.1"/>
</dbReference>
<dbReference type="Proteomes" id="UP000189796">
    <property type="component" value="Chromosome I"/>
</dbReference>
<protein>
    <recommendedName>
        <fullName evidence="3">Cysteine-rich CWC</fullName>
    </recommendedName>
</protein>
<dbReference type="EMBL" id="LT670817">
    <property type="protein sequence ID" value="SHG35877.1"/>
    <property type="molecule type" value="Genomic_DNA"/>
</dbReference>
<organism evidence="1 2">
    <name type="scientific">Bradyrhizobium erythrophlei</name>
    <dbReference type="NCBI Taxonomy" id="1437360"/>
    <lineage>
        <taxon>Bacteria</taxon>
        <taxon>Pseudomonadati</taxon>
        <taxon>Pseudomonadota</taxon>
        <taxon>Alphaproteobacteria</taxon>
        <taxon>Hyphomicrobiales</taxon>
        <taxon>Nitrobacteraceae</taxon>
        <taxon>Bradyrhizobium</taxon>
    </lineage>
</organism>
<accession>A0A1M5J5K1</accession>
<dbReference type="OrthoDB" id="7276039at2"/>